<dbReference type="eggNOG" id="ENOG5033743">
    <property type="taxonomic scope" value="Bacteria"/>
</dbReference>
<name>Q2LS76_SYNAS</name>
<evidence type="ECO:0000256" key="2">
    <source>
        <dbReference type="SAM" id="SignalP"/>
    </source>
</evidence>
<dbReference type="AlphaFoldDB" id="Q2LS76"/>
<accession>Q2LS76</accession>
<protein>
    <submittedName>
        <fullName evidence="3">Hypothetical exported protein</fullName>
    </submittedName>
</protein>
<feature type="signal peptide" evidence="2">
    <location>
        <begin position="1"/>
        <end position="23"/>
    </location>
</feature>
<organism evidence="3 4">
    <name type="scientific">Syntrophus aciditrophicus (strain SB)</name>
    <dbReference type="NCBI Taxonomy" id="56780"/>
    <lineage>
        <taxon>Bacteria</taxon>
        <taxon>Pseudomonadati</taxon>
        <taxon>Thermodesulfobacteriota</taxon>
        <taxon>Syntrophia</taxon>
        <taxon>Syntrophales</taxon>
        <taxon>Syntrophaceae</taxon>
        <taxon>Syntrophus</taxon>
    </lineage>
</organism>
<dbReference type="InParanoid" id="Q2LS76"/>
<feature type="region of interest" description="Disordered" evidence="1">
    <location>
        <begin position="130"/>
        <end position="150"/>
    </location>
</feature>
<evidence type="ECO:0000313" key="4">
    <source>
        <dbReference type="Proteomes" id="UP000001933"/>
    </source>
</evidence>
<keyword evidence="2" id="KW-0732">Signal</keyword>
<dbReference type="KEGG" id="sat:SYN_02111"/>
<gene>
    <name evidence="3" type="ORF">SYN_02111</name>
</gene>
<evidence type="ECO:0000313" key="3">
    <source>
        <dbReference type="EMBL" id="ABC76932.1"/>
    </source>
</evidence>
<dbReference type="HOGENOM" id="CLU_122328_0_0_7"/>
<proteinExistence type="predicted"/>
<reference evidence="3 4" key="1">
    <citation type="journal article" date="2007" name="Proc. Natl. Acad. Sci. U.S.A.">
        <title>The genome of Syntrophus aciditrophicus: life at the thermodynamic limit of microbial growth.</title>
        <authorList>
            <person name="McInerney M.J."/>
            <person name="Rohlin L."/>
            <person name="Mouttaki H."/>
            <person name="Kim U."/>
            <person name="Krupp R.S."/>
            <person name="Rios-Hernandez L."/>
            <person name="Sieber J."/>
            <person name="Struchtemeyer C.G."/>
            <person name="Bhattacharyya A."/>
            <person name="Campbell J.W."/>
            <person name="Gunsalus R.P."/>
        </authorList>
    </citation>
    <scope>NUCLEOTIDE SEQUENCE [LARGE SCALE GENOMIC DNA]</scope>
    <source>
        <strain evidence="3 4">SB</strain>
    </source>
</reference>
<dbReference type="Proteomes" id="UP000001933">
    <property type="component" value="Chromosome"/>
</dbReference>
<sequence length="150" mass="16249">MKLCRIMLVAAVLFFLSSSISVAGDFDWMHDFNIQAQADPSGFKARLATRFQIGSAQIDAIIGNVSNPVDAYMVMRLGEMSNHQPEYVMKKYKAGKKKGWGALAKSLGIKPGSPEFHALKRGEDLYGCGGGKYSGEKGRGNGRGKSKNKG</sequence>
<dbReference type="OrthoDB" id="5471509at2"/>
<dbReference type="EMBL" id="CP000252">
    <property type="protein sequence ID" value="ABC76932.1"/>
    <property type="molecule type" value="Genomic_DNA"/>
</dbReference>
<evidence type="ECO:0000256" key="1">
    <source>
        <dbReference type="SAM" id="MobiDB-lite"/>
    </source>
</evidence>
<keyword evidence="4" id="KW-1185">Reference proteome</keyword>
<feature type="chain" id="PRO_5004212430" evidence="2">
    <location>
        <begin position="24"/>
        <end position="150"/>
    </location>
</feature>
<feature type="compositionally biased region" description="Basic residues" evidence="1">
    <location>
        <begin position="140"/>
        <end position="150"/>
    </location>
</feature>